<organism evidence="2 3">
    <name type="scientific">Senna tora</name>
    <dbReference type="NCBI Taxonomy" id="362788"/>
    <lineage>
        <taxon>Eukaryota</taxon>
        <taxon>Viridiplantae</taxon>
        <taxon>Streptophyta</taxon>
        <taxon>Embryophyta</taxon>
        <taxon>Tracheophyta</taxon>
        <taxon>Spermatophyta</taxon>
        <taxon>Magnoliopsida</taxon>
        <taxon>eudicotyledons</taxon>
        <taxon>Gunneridae</taxon>
        <taxon>Pentapetalae</taxon>
        <taxon>rosids</taxon>
        <taxon>fabids</taxon>
        <taxon>Fabales</taxon>
        <taxon>Fabaceae</taxon>
        <taxon>Caesalpinioideae</taxon>
        <taxon>Cassia clade</taxon>
        <taxon>Senna</taxon>
    </lineage>
</organism>
<accession>A0A834WVN5</accession>
<sequence length="80" mass="8755">MTAHHQGSVAGNEEGQEKNQENGIGKKGYEEEEEKQVCVKKVVIKAEGKIVDPWTVPTGDEDERNDLGKANSILANLPHT</sequence>
<evidence type="ECO:0000313" key="2">
    <source>
        <dbReference type="EMBL" id="KAF7833208.1"/>
    </source>
</evidence>
<protein>
    <submittedName>
        <fullName evidence="2">Uncharacterized protein</fullName>
    </submittedName>
</protein>
<dbReference type="EMBL" id="JAAIUW010000005">
    <property type="protein sequence ID" value="KAF7833208.1"/>
    <property type="molecule type" value="Genomic_DNA"/>
</dbReference>
<evidence type="ECO:0000313" key="3">
    <source>
        <dbReference type="Proteomes" id="UP000634136"/>
    </source>
</evidence>
<feature type="region of interest" description="Disordered" evidence="1">
    <location>
        <begin position="1"/>
        <end position="35"/>
    </location>
</feature>
<dbReference type="AlphaFoldDB" id="A0A834WVN5"/>
<comment type="caution">
    <text evidence="2">The sequence shown here is derived from an EMBL/GenBank/DDBJ whole genome shotgun (WGS) entry which is preliminary data.</text>
</comment>
<name>A0A834WVN5_9FABA</name>
<gene>
    <name evidence="2" type="ORF">G2W53_015541</name>
</gene>
<feature type="region of interest" description="Disordered" evidence="1">
    <location>
        <begin position="53"/>
        <end position="80"/>
    </location>
</feature>
<keyword evidence="3" id="KW-1185">Reference proteome</keyword>
<reference evidence="2" key="1">
    <citation type="submission" date="2020-09" db="EMBL/GenBank/DDBJ databases">
        <title>Genome-Enabled Discovery of Anthraquinone Biosynthesis in Senna tora.</title>
        <authorList>
            <person name="Kang S.-H."/>
            <person name="Pandey R.P."/>
            <person name="Lee C.-M."/>
            <person name="Sim J.-S."/>
            <person name="Jeong J.-T."/>
            <person name="Choi B.-S."/>
            <person name="Jung M."/>
            <person name="Ginzburg D."/>
            <person name="Zhao K."/>
            <person name="Won S.Y."/>
            <person name="Oh T.-J."/>
            <person name="Yu Y."/>
            <person name="Kim N.-H."/>
            <person name="Lee O.R."/>
            <person name="Lee T.-H."/>
            <person name="Bashyal P."/>
            <person name="Kim T.-S."/>
            <person name="Lee W.-H."/>
            <person name="Kawkins C."/>
            <person name="Kim C.-K."/>
            <person name="Kim J.S."/>
            <person name="Ahn B.O."/>
            <person name="Rhee S.Y."/>
            <person name="Sohng J.K."/>
        </authorList>
    </citation>
    <scope>NUCLEOTIDE SEQUENCE</scope>
    <source>
        <tissue evidence="2">Leaf</tissue>
    </source>
</reference>
<proteinExistence type="predicted"/>
<dbReference type="Proteomes" id="UP000634136">
    <property type="component" value="Unassembled WGS sequence"/>
</dbReference>
<evidence type="ECO:0000256" key="1">
    <source>
        <dbReference type="SAM" id="MobiDB-lite"/>
    </source>
</evidence>